<reference evidence="5" key="1">
    <citation type="submission" date="2013-01" db="EMBL/GenBank/DDBJ databases">
        <title>Draft Genome Sequence of a Mulberry Tree, Morus notabilis C.K. Schneid.</title>
        <authorList>
            <person name="He N."/>
            <person name="Zhao S."/>
        </authorList>
    </citation>
    <scope>NUCLEOTIDE SEQUENCE</scope>
</reference>
<evidence type="ECO:0000256" key="1">
    <source>
        <dbReference type="ARBA" id="ARBA00023002"/>
    </source>
</evidence>
<name>W9R3Z6_9ROSA</name>
<dbReference type="EMBL" id="KE343643">
    <property type="protein sequence ID" value="EXB37667.1"/>
    <property type="molecule type" value="Genomic_DNA"/>
</dbReference>
<dbReference type="Gene3D" id="3.40.50.970">
    <property type="match status" value="1"/>
</dbReference>
<dbReference type="PANTHER" id="PTHR43380">
    <property type="entry name" value="2-OXOISOVALERATE DEHYDROGENASE SUBUNIT ALPHA, MITOCHONDRIAL"/>
    <property type="match status" value="1"/>
</dbReference>
<evidence type="ECO:0000313" key="5">
    <source>
        <dbReference type="Proteomes" id="UP000030645"/>
    </source>
</evidence>
<dbReference type="Pfam" id="PF00676">
    <property type="entry name" value="E1_dh"/>
    <property type="match status" value="1"/>
</dbReference>
<feature type="domain" description="Dehydrogenase E1 component" evidence="3">
    <location>
        <begin position="66"/>
        <end position="171"/>
    </location>
</feature>
<feature type="region of interest" description="Disordered" evidence="2">
    <location>
        <begin position="170"/>
        <end position="192"/>
    </location>
</feature>
<sequence>MPQKISYLGFRHTSSGGQRKQLVHGCRNPPMSQLEWVEELQRKNGKRTLFIDFKLVILTSASPLAGDGIVVKGRAYGIRSIRVDGNDALAVYSAILRASEIAITEQRPILVEALTYRVGHNSTSDYSTKYRTADEIEYWKMARNPVNRFRKWVERNGWWSDEAETELRSRSSVKKQKRQKPPIAEMFTDVYDQTPQNLKDQEKLLRESIRKHPQDYTSEVPI</sequence>
<dbReference type="InterPro" id="IPR029061">
    <property type="entry name" value="THDP-binding"/>
</dbReference>
<keyword evidence="1" id="KW-0560">Oxidoreductase</keyword>
<keyword evidence="5" id="KW-1185">Reference proteome</keyword>
<dbReference type="GO" id="GO:0016624">
    <property type="term" value="F:oxidoreductase activity, acting on the aldehyde or oxo group of donors, disulfide as acceptor"/>
    <property type="evidence" value="ECO:0007669"/>
    <property type="project" value="InterPro"/>
</dbReference>
<dbReference type="STRING" id="981085.W9R3Z6"/>
<dbReference type="PANTHER" id="PTHR43380:SF1">
    <property type="entry name" value="2-OXOISOVALERATE DEHYDROGENASE SUBUNIT ALPHA, MITOCHONDRIAL"/>
    <property type="match status" value="1"/>
</dbReference>
<dbReference type="SUPFAM" id="SSF52518">
    <property type="entry name" value="Thiamin diphosphate-binding fold (THDP-binding)"/>
    <property type="match status" value="1"/>
</dbReference>
<dbReference type="InterPro" id="IPR001017">
    <property type="entry name" value="DH_E1"/>
</dbReference>
<proteinExistence type="predicted"/>
<accession>W9R3Z6</accession>
<dbReference type="GO" id="GO:0009083">
    <property type="term" value="P:branched-chain amino acid catabolic process"/>
    <property type="evidence" value="ECO:0007669"/>
    <property type="project" value="TreeGrafter"/>
</dbReference>
<feature type="compositionally biased region" description="Basic residues" evidence="2">
    <location>
        <begin position="171"/>
        <end position="180"/>
    </location>
</feature>
<dbReference type="AlphaFoldDB" id="W9R3Z6"/>
<dbReference type="eggNOG" id="KOG1182">
    <property type="taxonomic scope" value="Eukaryota"/>
</dbReference>
<protein>
    <submittedName>
        <fullName evidence="4">2-oxoisovalerate dehydrogenase subunit alpha</fullName>
    </submittedName>
</protein>
<dbReference type="InterPro" id="IPR050771">
    <property type="entry name" value="Alpha-ketoacid_DH_E1_comp"/>
</dbReference>
<gene>
    <name evidence="4" type="ORF">L484_021874</name>
</gene>
<dbReference type="Proteomes" id="UP000030645">
    <property type="component" value="Unassembled WGS sequence"/>
</dbReference>
<evidence type="ECO:0000313" key="4">
    <source>
        <dbReference type="EMBL" id="EXB37667.1"/>
    </source>
</evidence>
<evidence type="ECO:0000256" key="2">
    <source>
        <dbReference type="SAM" id="MobiDB-lite"/>
    </source>
</evidence>
<organism evidence="4 5">
    <name type="scientific">Morus notabilis</name>
    <dbReference type="NCBI Taxonomy" id="981085"/>
    <lineage>
        <taxon>Eukaryota</taxon>
        <taxon>Viridiplantae</taxon>
        <taxon>Streptophyta</taxon>
        <taxon>Embryophyta</taxon>
        <taxon>Tracheophyta</taxon>
        <taxon>Spermatophyta</taxon>
        <taxon>Magnoliopsida</taxon>
        <taxon>eudicotyledons</taxon>
        <taxon>Gunneridae</taxon>
        <taxon>Pentapetalae</taxon>
        <taxon>rosids</taxon>
        <taxon>fabids</taxon>
        <taxon>Rosales</taxon>
        <taxon>Moraceae</taxon>
        <taxon>Moreae</taxon>
        <taxon>Morus</taxon>
    </lineage>
</organism>
<evidence type="ECO:0000259" key="3">
    <source>
        <dbReference type="Pfam" id="PF00676"/>
    </source>
</evidence>